<evidence type="ECO:0000313" key="1">
    <source>
        <dbReference type="EMBL" id="KAL0013943.1"/>
    </source>
</evidence>
<comment type="caution">
    <text evidence="1">The sequence shown here is derived from an EMBL/GenBank/DDBJ whole genome shotgun (WGS) entry which is preliminary data.</text>
</comment>
<protein>
    <submittedName>
        <fullName evidence="1">Uncharacterized protein</fullName>
    </submittedName>
</protein>
<accession>A0AAW2DWJ7</accession>
<sequence>MSSSDHSMLAIRIQPSRPRQRRSRPLFCFEAMWLQDPRCADIVQEAWHEGLYKLDGASITNYHASCRDRLSAWNKLKFGHVGNTIAKLNWRLQVLEHHPIRNDTEIQEEDDHTTENIILDYFETIFRSNGPTDTSVLVDAVQLGLSQLKKSTKLSN</sequence>
<name>A0AAW2DWJ7_9ROSI</name>
<dbReference type="Proteomes" id="UP001459277">
    <property type="component" value="Unassembled WGS sequence"/>
</dbReference>
<organism evidence="1 2">
    <name type="scientific">Lithocarpus litseifolius</name>
    <dbReference type="NCBI Taxonomy" id="425828"/>
    <lineage>
        <taxon>Eukaryota</taxon>
        <taxon>Viridiplantae</taxon>
        <taxon>Streptophyta</taxon>
        <taxon>Embryophyta</taxon>
        <taxon>Tracheophyta</taxon>
        <taxon>Spermatophyta</taxon>
        <taxon>Magnoliopsida</taxon>
        <taxon>eudicotyledons</taxon>
        <taxon>Gunneridae</taxon>
        <taxon>Pentapetalae</taxon>
        <taxon>rosids</taxon>
        <taxon>fabids</taxon>
        <taxon>Fagales</taxon>
        <taxon>Fagaceae</taxon>
        <taxon>Lithocarpus</taxon>
    </lineage>
</organism>
<gene>
    <name evidence="1" type="ORF">SO802_001012</name>
</gene>
<dbReference type="AlphaFoldDB" id="A0AAW2DWJ7"/>
<dbReference type="EMBL" id="JAZDWU010000001">
    <property type="protein sequence ID" value="KAL0013943.1"/>
    <property type="molecule type" value="Genomic_DNA"/>
</dbReference>
<proteinExistence type="predicted"/>
<evidence type="ECO:0000313" key="2">
    <source>
        <dbReference type="Proteomes" id="UP001459277"/>
    </source>
</evidence>
<keyword evidence="2" id="KW-1185">Reference proteome</keyword>
<reference evidence="1 2" key="1">
    <citation type="submission" date="2024-01" db="EMBL/GenBank/DDBJ databases">
        <title>A telomere-to-telomere, gap-free genome of sweet tea (Lithocarpus litseifolius).</title>
        <authorList>
            <person name="Zhou J."/>
        </authorList>
    </citation>
    <scope>NUCLEOTIDE SEQUENCE [LARGE SCALE GENOMIC DNA]</scope>
    <source>
        <strain evidence="1">Zhou-2022a</strain>
        <tissue evidence="1">Leaf</tissue>
    </source>
</reference>